<reference evidence="3" key="2">
    <citation type="journal article" date="2021" name="PeerJ">
        <title>Extensive microbial diversity within the chicken gut microbiome revealed by metagenomics and culture.</title>
        <authorList>
            <person name="Gilroy R."/>
            <person name="Ravi A."/>
            <person name="Getino M."/>
            <person name="Pursley I."/>
            <person name="Horton D.L."/>
            <person name="Alikhan N.F."/>
            <person name="Baker D."/>
            <person name="Gharbi K."/>
            <person name="Hall N."/>
            <person name="Watson M."/>
            <person name="Adriaenssens E.M."/>
            <person name="Foster-Nyarko E."/>
            <person name="Jarju S."/>
            <person name="Secka A."/>
            <person name="Antonio M."/>
            <person name="Oren A."/>
            <person name="Chaudhuri R.R."/>
            <person name="La Ragione R."/>
            <person name="Hildebrand F."/>
            <person name="Pallen M.J."/>
        </authorList>
    </citation>
    <scope>NUCLEOTIDE SEQUENCE</scope>
    <source>
        <strain evidence="3">ChiHecec3B27-6122</strain>
    </source>
</reference>
<dbReference type="GO" id="GO:0006508">
    <property type="term" value="P:proteolysis"/>
    <property type="evidence" value="ECO:0007669"/>
    <property type="project" value="InterPro"/>
</dbReference>
<organism evidence="3 4">
    <name type="scientific">Candidatus Scatomorpha pullistercoris</name>
    <dbReference type="NCBI Taxonomy" id="2840929"/>
    <lineage>
        <taxon>Bacteria</taxon>
        <taxon>Bacillati</taxon>
        <taxon>Bacillota</taxon>
        <taxon>Clostridia</taxon>
        <taxon>Eubacteriales</taxon>
        <taxon>Candidatus Scatomorpha</taxon>
    </lineage>
</organism>
<sequence>MKTRHILLAFAFILLTIFLLIIIFSRSSEARTLAHDNAVPDAGVAMPDPTTTTEGDSVIDVNPAPTKKPVSDEKPDIDISSWEYVLANSENNIGKYAPTVTAIEDTAQFFDERAAGALEDFLNAARAAGYTPYVMTAYRPYSTQEYYYNGKASQISWPDYPDAEDYAAAALLVAPPGTSDHQTGLGVDITDKYYNTLDASLMDQDFLDWMAEHCAEYGFILRYPSLRKTITGWDEPWHFRYVGVEAAEYIMENNLCLEQFVEMY</sequence>
<dbReference type="InterPro" id="IPR003709">
    <property type="entry name" value="VanY-like_core_dom"/>
</dbReference>
<proteinExistence type="predicted"/>
<dbReference type="Proteomes" id="UP000886876">
    <property type="component" value="Unassembled WGS sequence"/>
</dbReference>
<reference evidence="3" key="1">
    <citation type="submission" date="2020-10" db="EMBL/GenBank/DDBJ databases">
        <authorList>
            <person name="Gilroy R."/>
        </authorList>
    </citation>
    <scope>NUCLEOTIDE SEQUENCE</scope>
    <source>
        <strain evidence="3">ChiHecec3B27-6122</strain>
    </source>
</reference>
<accession>A0A9D1G4E3</accession>
<protein>
    <submittedName>
        <fullName evidence="3">M15 family metallopeptidase</fullName>
    </submittedName>
</protein>
<feature type="domain" description="D-alanyl-D-alanine carboxypeptidase-like core" evidence="2">
    <location>
        <begin position="111"/>
        <end position="243"/>
    </location>
</feature>
<evidence type="ECO:0000313" key="4">
    <source>
        <dbReference type="Proteomes" id="UP000886876"/>
    </source>
</evidence>
<dbReference type="PANTHER" id="PTHR34385:SF1">
    <property type="entry name" value="PEPTIDOGLYCAN L-ALANYL-D-GLUTAMATE ENDOPEPTIDASE CWLK"/>
    <property type="match status" value="1"/>
</dbReference>
<evidence type="ECO:0000256" key="1">
    <source>
        <dbReference type="SAM" id="MobiDB-lite"/>
    </source>
</evidence>
<dbReference type="CDD" id="cd14852">
    <property type="entry name" value="LD-carboxypeptidase"/>
    <property type="match status" value="1"/>
</dbReference>
<dbReference type="Gene3D" id="3.30.1380.10">
    <property type="match status" value="1"/>
</dbReference>
<feature type="region of interest" description="Disordered" evidence="1">
    <location>
        <begin position="42"/>
        <end position="73"/>
    </location>
</feature>
<dbReference type="InterPro" id="IPR009045">
    <property type="entry name" value="Zn_M74/Hedgehog-like"/>
</dbReference>
<dbReference type="InterPro" id="IPR058193">
    <property type="entry name" value="VanY/YodJ_core_dom"/>
</dbReference>
<dbReference type="AlphaFoldDB" id="A0A9D1G4E3"/>
<comment type="caution">
    <text evidence="3">The sequence shown here is derived from an EMBL/GenBank/DDBJ whole genome shotgun (WGS) entry which is preliminary data.</text>
</comment>
<dbReference type="Pfam" id="PF02557">
    <property type="entry name" value="VanY"/>
    <property type="match status" value="1"/>
</dbReference>
<dbReference type="SUPFAM" id="SSF55166">
    <property type="entry name" value="Hedgehog/DD-peptidase"/>
    <property type="match status" value="1"/>
</dbReference>
<gene>
    <name evidence="3" type="ORF">IAD42_04040</name>
</gene>
<evidence type="ECO:0000259" key="2">
    <source>
        <dbReference type="Pfam" id="PF02557"/>
    </source>
</evidence>
<evidence type="ECO:0000313" key="3">
    <source>
        <dbReference type="EMBL" id="HIS97125.1"/>
    </source>
</evidence>
<dbReference type="EMBL" id="DVJS01000096">
    <property type="protein sequence ID" value="HIS97125.1"/>
    <property type="molecule type" value="Genomic_DNA"/>
</dbReference>
<name>A0A9D1G4E3_9FIRM</name>
<dbReference type="PANTHER" id="PTHR34385">
    <property type="entry name" value="D-ALANYL-D-ALANINE CARBOXYPEPTIDASE"/>
    <property type="match status" value="1"/>
</dbReference>
<dbReference type="InterPro" id="IPR052179">
    <property type="entry name" value="DD-CPase-like"/>
</dbReference>
<dbReference type="GO" id="GO:0008233">
    <property type="term" value="F:peptidase activity"/>
    <property type="evidence" value="ECO:0007669"/>
    <property type="project" value="InterPro"/>
</dbReference>